<reference evidence="8 9" key="1">
    <citation type="submission" date="2020-11" db="EMBL/GenBank/DDBJ databases">
        <authorList>
            <person name="Peeters C."/>
        </authorList>
    </citation>
    <scope>NUCLEOTIDE SEQUENCE [LARGE SCALE GENOMIC DNA]</scope>
    <source>
        <strain evidence="8 9">LMG 8286</strain>
    </source>
</reference>
<keyword evidence="3" id="KW-0997">Cell inner membrane</keyword>
<evidence type="ECO:0000256" key="1">
    <source>
        <dbReference type="ARBA" id="ARBA00004533"/>
    </source>
</evidence>
<dbReference type="EMBL" id="CAJHOE010000001">
    <property type="protein sequence ID" value="CAD7286468.1"/>
    <property type="molecule type" value="Genomic_DNA"/>
</dbReference>
<evidence type="ECO:0000256" key="3">
    <source>
        <dbReference type="ARBA" id="ARBA00022519"/>
    </source>
</evidence>
<keyword evidence="5 7" id="KW-0472">Membrane</keyword>
<keyword evidence="7" id="KW-1133">Transmembrane helix</keyword>
<dbReference type="PANTHER" id="PTHR30606">
    <property type="entry name" value="LIPID A BIOSYNTHESIS LAUROYL ACYLTRANSFERASE"/>
    <property type="match status" value="1"/>
</dbReference>
<dbReference type="EC" id="2.3.1.241" evidence="8"/>
<keyword evidence="9" id="KW-1185">Reference proteome</keyword>
<evidence type="ECO:0000256" key="5">
    <source>
        <dbReference type="ARBA" id="ARBA00023136"/>
    </source>
</evidence>
<proteinExistence type="predicted"/>
<accession>A0ABN7K1Q9</accession>
<keyword evidence="7" id="KW-0812">Transmembrane</keyword>
<keyword evidence="2" id="KW-1003">Cell membrane</keyword>
<comment type="subcellular location">
    <subcellularLocation>
        <location evidence="1">Cell inner membrane</location>
    </subcellularLocation>
</comment>
<comment type="caution">
    <text evidence="8">The sequence shown here is derived from an EMBL/GenBank/DDBJ whole genome shotgun (WGS) entry which is preliminary data.</text>
</comment>
<dbReference type="RefSeq" id="WP_230056098.1">
    <property type="nucleotide sequence ID" value="NZ_CAJHOE010000001.1"/>
</dbReference>
<evidence type="ECO:0000256" key="4">
    <source>
        <dbReference type="ARBA" id="ARBA00022679"/>
    </source>
</evidence>
<gene>
    <name evidence="8" type="primary">lpxL_1</name>
    <name evidence="8" type="ORF">LMG8286_00301</name>
</gene>
<sequence>MSITKKLQYKFLYHLYIVFNAIFMLVPKPVSKKILEIFAFLVYKLNSHYHKIAISNLKLVFDNSKSEQELEKIALNSYKSLAFNMFELLENQNLPKDEILKKMSVIGGEFITNALNSGRKIIFVTAHYGGWELTLPGIALAFDMKVGVVNKKMQNPYIQEIYAAARAKNNITMIEKHSAAKGMLQTLNKGNQVAIVIDQHTDTGCEIEFLGKKVIATDAVARLAIKIDALIVPILTTKSEFRKHEVTVFEPIDVRQILDEDKIFTLTKLQNDIISAQILKNPDLWLWQHKRFKAFYNEIYE</sequence>
<dbReference type="Pfam" id="PF03279">
    <property type="entry name" value="Lip_A_acyltrans"/>
    <property type="match status" value="1"/>
</dbReference>
<dbReference type="GO" id="GO:0008913">
    <property type="term" value="F:Kdo2-lipid IVA acyltransferase activity"/>
    <property type="evidence" value="ECO:0007669"/>
    <property type="project" value="UniProtKB-EC"/>
</dbReference>
<organism evidence="8 9">
    <name type="scientific">Campylobacter suis</name>
    <dbReference type="NCBI Taxonomy" id="2790657"/>
    <lineage>
        <taxon>Bacteria</taxon>
        <taxon>Pseudomonadati</taxon>
        <taxon>Campylobacterota</taxon>
        <taxon>Epsilonproteobacteria</taxon>
        <taxon>Campylobacterales</taxon>
        <taxon>Campylobacteraceae</taxon>
        <taxon>Campylobacter</taxon>
    </lineage>
</organism>
<feature type="transmembrane region" description="Helical" evidence="7">
    <location>
        <begin position="12"/>
        <end position="30"/>
    </location>
</feature>
<dbReference type="Proteomes" id="UP000789359">
    <property type="component" value="Unassembled WGS sequence"/>
</dbReference>
<keyword evidence="6 8" id="KW-0012">Acyltransferase</keyword>
<name>A0ABN7K1Q9_9BACT</name>
<protein>
    <submittedName>
        <fullName evidence="8">Lipid A biosynthesis lauroyltransferase</fullName>
        <ecNumber evidence="8">2.3.1.241</ecNumber>
    </submittedName>
</protein>
<dbReference type="PANTHER" id="PTHR30606:SF10">
    <property type="entry name" value="PHOSPHATIDYLINOSITOL MANNOSIDE ACYLTRANSFERASE"/>
    <property type="match status" value="1"/>
</dbReference>
<keyword evidence="4 8" id="KW-0808">Transferase</keyword>
<evidence type="ECO:0000313" key="8">
    <source>
        <dbReference type="EMBL" id="CAD7286468.1"/>
    </source>
</evidence>
<dbReference type="CDD" id="cd07984">
    <property type="entry name" value="LPLAT_LABLAT-like"/>
    <property type="match status" value="1"/>
</dbReference>
<evidence type="ECO:0000256" key="6">
    <source>
        <dbReference type="ARBA" id="ARBA00023315"/>
    </source>
</evidence>
<evidence type="ECO:0000256" key="7">
    <source>
        <dbReference type="SAM" id="Phobius"/>
    </source>
</evidence>
<dbReference type="InterPro" id="IPR004960">
    <property type="entry name" value="LipA_acyltrans"/>
</dbReference>
<evidence type="ECO:0000256" key="2">
    <source>
        <dbReference type="ARBA" id="ARBA00022475"/>
    </source>
</evidence>
<evidence type="ECO:0000313" key="9">
    <source>
        <dbReference type="Proteomes" id="UP000789359"/>
    </source>
</evidence>